<evidence type="ECO:0000313" key="4">
    <source>
        <dbReference type="EMBL" id="CAD8132821.1"/>
    </source>
</evidence>
<sequence length="170" mass="20811">MGDEWDTCQNWDEKTLKDIVEANEKTYKSQIPSVKVCDYFLDALEKGKYGWRWVCPNGMTCHYKHCLPQGYVFRKKEEPKQRQEGDLEEEQMNKFPSYRREELKLLKRFSKSGNRRGQREKNQKLRNKNQKNRRKKVENQKTINFRVKIIRKQFINDRKSFIFLRSQFIY</sequence>
<dbReference type="GO" id="GO:0008270">
    <property type="term" value="F:zinc ion binding"/>
    <property type="evidence" value="ECO:0007669"/>
    <property type="project" value="UniProtKB-KW"/>
</dbReference>
<feature type="compositionally biased region" description="Basic residues" evidence="2">
    <location>
        <begin position="124"/>
        <end position="136"/>
    </location>
</feature>
<evidence type="ECO:0000256" key="1">
    <source>
        <dbReference type="PROSITE-ProRule" id="PRU00723"/>
    </source>
</evidence>
<proteinExistence type="predicted"/>
<gene>
    <name evidence="4" type="ORF">POCTA_138.1.T0040144</name>
</gene>
<dbReference type="PROSITE" id="PS50103">
    <property type="entry name" value="ZF_C3H1"/>
    <property type="match status" value="1"/>
</dbReference>
<evidence type="ECO:0000259" key="3">
    <source>
        <dbReference type="PROSITE" id="PS50103"/>
    </source>
</evidence>
<dbReference type="Proteomes" id="UP000683925">
    <property type="component" value="Unassembled WGS sequence"/>
</dbReference>
<protein>
    <recommendedName>
        <fullName evidence="3">C3H1-type domain-containing protein</fullName>
    </recommendedName>
</protein>
<dbReference type="EMBL" id="CAJJDP010000003">
    <property type="protein sequence ID" value="CAD8132821.1"/>
    <property type="molecule type" value="Genomic_DNA"/>
</dbReference>
<dbReference type="GO" id="GO:0005829">
    <property type="term" value="C:cytosol"/>
    <property type="evidence" value="ECO:0007669"/>
    <property type="project" value="TreeGrafter"/>
</dbReference>
<dbReference type="PANTHER" id="PTHR12681:SF0">
    <property type="entry name" value="ZINC FINGER CCCH DOMAIN-CONTAINING PROTEIN 15"/>
    <property type="match status" value="1"/>
</dbReference>
<dbReference type="GO" id="GO:0002181">
    <property type="term" value="P:cytoplasmic translation"/>
    <property type="evidence" value="ECO:0007669"/>
    <property type="project" value="TreeGrafter"/>
</dbReference>
<dbReference type="AlphaFoldDB" id="A0A8S1RUZ2"/>
<name>A0A8S1RUZ2_PAROT</name>
<dbReference type="InterPro" id="IPR000571">
    <property type="entry name" value="Znf_CCCH"/>
</dbReference>
<keyword evidence="5" id="KW-1185">Reference proteome</keyword>
<dbReference type="PANTHER" id="PTHR12681">
    <property type="entry name" value="ZINC FINGER-CONTAINING PROTEIN P48ZNF"/>
    <property type="match status" value="1"/>
</dbReference>
<evidence type="ECO:0000256" key="2">
    <source>
        <dbReference type="SAM" id="MobiDB-lite"/>
    </source>
</evidence>
<organism evidence="4 5">
    <name type="scientific">Paramecium octaurelia</name>
    <dbReference type="NCBI Taxonomy" id="43137"/>
    <lineage>
        <taxon>Eukaryota</taxon>
        <taxon>Sar</taxon>
        <taxon>Alveolata</taxon>
        <taxon>Ciliophora</taxon>
        <taxon>Intramacronucleata</taxon>
        <taxon>Oligohymenophorea</taxon>
        <taxon>Peniculida</taxon>
        <taxon>Parameciidae</taxon>
        <taxon>Paramecium</taxon>
    </lineage>
</organism>
<dbReference type="GO" id="GO:0003729">
    <property type="term" value="F:mRNA binding"/>
    <property type="evidence" value="ECO:0007669"/>
    <property type="project" value="TreeGrafter"/>
</dbReference>
<keyword evidence="1" id="KW-0862">Zinc</keyword>
<dbReference type="OrthoDB" id="278280at2759"/>
<feature type="region of interest" description="Disordered" evidence="2">
    <location>
        <begin position="111"/>
        <end position="138"/>
    </location>
</feature>
<evidence type="ECO:0000313" key="5">
    <source>
        <dbReference type="Proteomes" id="UP000683925"/>
    </source>
</evidence>
<keyword evidence="1" id="KW-0863">Zinc-finger</keyword>
<accession>A0A8S1RUZ2</accession>
<feature type="zinc finger region" description="C3H1-type" evidence="1">
    <location>
        <begin position="31"/>
        <end position="68"/>
    </location>
</feature>
<reference evidence="4" key="1">
    <citation type="submission" date="2021-01" db="EMBL/GenBank/DDBJ databases">
        <authorList>
            <consortium name="Genoscope - CEA"/>
            <person name="William W."/>
        </authorList>
    </citation>
    <scope>NUCLEOTIDE SEQUENCE</scope>
</reference>
<feature type="domain" description="C3H1-type" evidence="3">
    <location>
        <begin position="31"/>
        <end position="68"/>
    </location>
</feature>
<comment type="caution">
    <text evidence="4">The sequence shown here is derived from an EMBL/GenBank/DDBJ whole genome shotgun (WGS) entry which is preliminary data.</text>
</comment>
<keyword evidence="1" id="KW-0479">Metal-binding</keyword>